<dbReference type="GO" id="GO:0016020">
    <property type="term" value="C:membrane"/>
    <property type="evidence" value="ECO:0007669"/>
    <property type="project" value="GOC"/>
</dbReference>
<keyword evidence="6 7" id="KW-0472">Membrane</keyword>
<dbReference type="GO" id="GO:0006643">
    <property type="term" value="P:membrane lipid metabolic process"/>
    <property type="evidence" value="ECO:0007669"/>
    <property type="project" value="TreeGrafter"/>
</dbReference>
<feature type="transmembrane region" description="Helical" evidence="7">
    <location>
        <begin position="136"/>
        <end position="162"/>
    </location>
</feature>
<dbReference type="GO" id="GO:0005506">
    <property type="term" value="F:iron ion binding"/>
    <property type="evidence" value="ECO:0007669"/>
    <property type="project" value="InterPro"/>
</dbReference>
<evidence type="ECO:0000256" key="6">
    <source>
        <dbReference type="ARBA" id="ARBA00023136"/>
    </source>
</evidence>
<keyword evidence="3 7" id="KW-1133">Transmembrane helix</keyword>
<evidence type="ECO:0000256" key="2">
    <source>
        <dbReference type="ARBA" id="ARBA00022692"/>
    </source>
</evidence>
<dbReference type="Pfam" id="PF04116">
    <property type="entry name" value="FA_hydroxylase"/>
    <property type="match status" value="1"/>
</dbReference>
<dbReference type="InterPro" id="IPR051689">
    <property type="entry name" value="Sterol_desaturase/TMEM195"/>
</dbReference>
<evidence type="ECO:0000313" key="10">
    <source>
        <dbReference type="Proteomes" id="UP000242258"/>
    </source>
</evidence>
<keyword evidence="4" id="KW-0560">Oxidoreductase</keyword>
<dbReference type="AlphaFoldDB" id="A0A1E7QAB1"/>
<dbReference type="InterPro" id="IPR006694">
    <property type="entry name" value="Fatty_acid_hydroxylase"/>
</dbReference>
<dbReference type="OrthoDB" id="9770329at2"/>
<dbReference type="PANTHER" id="PTHR21624">
    <property type="entry name" value="STEROL DESATURASE-RELATED PROTEIN"/>
    <property type="match status" value="1"/>
</dbReference>
<evidence type="ECO:0000256" key="4">
    <source>
        <dbReference type="ARBA" id="ARBA00023002"/>
    </source>
</evidence>
<evidence type="ECO:0000256" key="3">
    <source>
        <dbReference type="ARBA" id="ARBA00022989"/>
    </source>
</evidence>
<comment type="caution">
    <text evidence="9">The sequence shown here is derived from an EMBL/GenBank/DDBJ whole genome shotgun (WGS) entry which is preliminary data.</text>
</comment>
<evidence type="ECO:0000313" key="9">
    <source>
        <dbReference type="EMBL" id="OEY71087.1"/>
    </source>
</evidence>
<accession>A0A1E7QAB1</accession>
<dbReference type="STRING" id="1628148.BI198_12975"/>
<dbReference type="GO" id="GO:0050479">
    <property type="term" value="F:glyceryl-ether monooxygenase activity"/>
    <property type="evidence" value="ECO:0007669"/>
    <property type="project" value="TreeGrafter"/>
</dbReference>
<dbReference type="PANTHER" id="PTHR21624:SF1">
    <property type="entry name" value="ALKYLGLYCEROL MONOOXYGENASE"/>
    <property type="match status" value="1"/>
</dbReference>
<dbReference type="GO" id="GO:0008610">
    <property type="term" value="P:lipid biosynthetic process"/>
    <property type="evidence" value="ECO:0007669"/>
    <property type="project" value="InterPro"/>
</dbReference>
<proteinExistence type="predicted"/>
<feature type="transmembrane region" description="Helical" evidence="7">
    <location>
        <begin position="74"/>
        <end position="95"/>
    </location>
</feature>
<evidence type="ECO:0000256" key="7">
    <source>
        <dbReference type="SAM" id="Phobius"/>
    </source>
</evidence>
<keyword evidence="2 7" id="KW-0812">Transmembrane</keyword>
<name>A0A1E7QAB1_9GAMM</name>
<keyword evidence="5" id="KW-0443">Lipid metabolism</keyword>
<dbReference type="EMBL" id="MKEK01000001">
    <property type="protein sequence ID" value="OEY71087.1"/>
    <property type="molecule type" value="Genomic_DNA"/>
</dbReference>
<comment type="subcellular location">
    <subcellularLocation>
        <location evidence="1">Endomembrane system</location>
        <topology evidence="1">Multi-pass membrane protein</topology>
    </subcellularLocation>
</comment>
<sequence length="291" mass="34142">MSVELILLALSPVFLAFVAWEWWRYRQVQPVMYRWQDSLANAVLALMHQGGELLAVIVLMPLFIWLYQWRLFDIDLNAGTMLLAFVLQDFLYYWFHRASHQIRWLWASHIAHHSSRQLNFSTAFRQSLTYPISGMWLFWTPMILIGFTPSIVLAVVALNLAFQFFVHTQAVKKLGVLEYIFNTPSHHRVHHACNPRYIDKNYAGVLIIWDRLFGTFTPERADEPCRYGLTDDFASDNPIRITFYEWQNMWQDCLAAKGWHQRLRSIVGKPATKSKANKQAHLLEKPTLDVD</sequence>
<feature type="transmembrane region" description="Helical" evidence="7">
    <location>
        <begin position="5"/>
        <end position="23"/>
    </location>
</feature>
<feature type="domain" description="Fatty acid hydroxylase" evidence="8">
    <location>
        <begin position="81"/>
        <end position="215"/>
    </location>
</feature>
<feature type="transmembrane region" description="Helical" evidence="7">
    <location>
        <begin position="43"/>
        <end position="67"/>
    </location>
</feature>
<evidence type="ECO:0000256" key="1">
    <source>
        <dbReference type="ARBA" id="ARBA00004127"/>
    </source>
</evidence>
<evidence type="ECO:0000259" key="8">
    <source>
        <dbReference type="Pfam" id="PF04116"/>
    </source>
</evidence>
<dbReference type="Proteomes" id="UP000242258">
    <property type="component" value="Unassembled WGS sequence"/>
</dbReference>
<dbReference type="GO" id="GO:0012505">
    <property type="term" value="C:endomembrane system"/>
    <property type="evidence" value="ECO:0007669"/>
    <property type="project" value="UniProtKB-SubCell"/>
</dbReference>
<gene>
    <name evidence="9" type="ORF">BI198_12975</name>
</gene>
<organism evidence="9 10">
    <name type="scientific">Rheinheimera salexigens</name>
    <dbReference type="NCBI Taxonomy" id="1628148"/>
    <lineage>
        <taxon>Bacteria</taxon>
        <taxon>Pseudomonadati</taxon>
        <taxon>Pseudomonadota</taxon>
        <taxon>Gammaproteobacteria</taxon>
        <taxon>Chromatiales</taxon>
        <taxon>Chromatiaceae</taxon>
        <taxon>Rheinheimera</taxon>
    </lineage>
</organism>
<protein>
    <submittedName>
        <fullName evidence="9">Sterol desaturase</fullName>
    </submittedName>
</protein>
<reference evidence="10" key="1">
    <citation type="submission" date="2016-09" db="EMBL/GenBank/DDBJ databases">
        <authorList>
            <person name="Wan X."/>
            <person name="Hou S."/>
        </authorList>
    </citation>
    <scope>NUCLEOTIDE SEQUENCE [LARGE SCALE GENOMIC DNA]</scope>
    <source>
        <strain evidence="10">KH87</strain>
    </source>
</reference>
<evidence type="ECO:0000256" key="5">
    <source>
        <dbReference type="ARBA" id="ARBA00023098"/>
    </source>
</evidence>
<keyword evidence="10" id="KW-1185">Reference proteome</keyword>